<keyword evidence="1" id="KW-0732">Signal</keyword>
<sequence length="170" mass="16814">MPRVRTVLSAVVLAVACAAGTVLAAGPAGAADRPSVPLTAAGTADAESFTVTLTRSAGASFGAQEVITCGGSVTNPYVTGGKVRADIKVSCDGVLDTIEVGVAIEINGALGPDSWKGLPKVTALTHEVTTPCPGTTAVYRSAGIAIFTKAGYVGSPLTLAGKSPRISLAC</sequence>
<feature type="chain" id="PRO_5045573491" description="Neocarzinostatin family protein" evidence="1">
    <location>
        <begin position="25"/>
        <end position="170"/>
    </location>
</feature>
<comment type="caution">
    <text evidence="2">The sequence shown here is derived from an EMBL/GenBank/DDBJ whole genome shotgun (WGS) entry which is preliminary data.</text>
</comment>
<feature type="signal peptide" evidence="1">
    <location>
        <begin position="1"/>
        <end position="24"/>
    </location>
</feature>
<dbReference type="PROSITE" id="PS51257">
    <property type="entry name" value="PROKAR_LIPOPROTEIN"/>
    <property type="match status" value="1"/>
</dbReference>
<dbReference type="Proteomes" id="UP001595690">
    <property type="component" value="Unassembled WGS sequence"/>
</dbReference>
<name>A0ABV8BLH4_9PSEU</name>
<keyword evidence="3" id="KW-1185">Reference proteome</keyword>
<accession>A0ABV8BLH4</accession>
<evidence type="ECO:0008006" key="4">
    <source>
        <dbReference type="Google" id="ProtNLM"/>
    </source>
</evidence>
<organism evidence="2 3">
    <name type="scientific">Lentzea rhizosphaerae</name>
    <dbReference type="NCBI Taxonomy" id="2041025"/>
    <lineage>
        <taxon>Bacteria</taxon>
        <taxon>Bacillati</taxon>
        <taxon>Actinomycetota</taxon>
        <taxon>Actinomycetes</taxon>
        <taxon>Pseudonocardiales</taxon>
        <taxon>Pseudonocardiaceae</taxon>
        <taxon>Lentzea</taxon>
    </lineage>
</organism>
<dbReference type="EMBL" id="JBHRZI010000008">
    <property type="protein sequence ID" value="MFC3890987.1"/>
    <property type="molecule type" value="Genomic_DNA"/>
</dbReference>
<evidence type="ECO:0000256" key="1">
    <source>
        <dbReference type="SAM" id="SignalP"/>
    </source>
</evidence>
<protein>
    <recommendedName>
        <fullName evidence="4">Neocarzinostatin family protein</fullName>
    </recommendedName>
</protein>
<dbReference type="RefSeq" id="WP_382369899.1">
    <property type="nucleotide sequence ID" value="NZ_JBHRZI010000008.1"/>
</dbReference>
<proteinExistence type="predicted"/>
<evidence type="ECO:0000313" key="3">
    <source>
        <dbReference type="Proteomes" id="UP001595690"/>
    </source>
</evidence>
<evidence type="ECO:0000313" key="2">
    <source>
        <dbReference type="EMBL" id="MFC3890987.1"/>
    </source>
</evidence>
<gene>
    <name evidence="2" type="ORF">ACFOWZ_05830</name>
</gene>
<reference evidence="3" key="1">
    <citation type="journal article" date="2019" name="Int. J. Syst. Evol. Microbiol.">
        <title>The Global Catalogue of Microorganisms (GCM) 10K type strain sequencing project: providing services to taxonomists for standard genome sequencing and annotation.</title>
        <authorList>
            <consortium name="The Broad Institute Genomics Platform"/>
            <consortium name="The Broad Institute Genome Sequencing Center for Infectious Disease"/>
            <person name="Wu L."/>
            <person name="Ma J."/>
        </authorList>
    </citation>
    <scope>NUCLEOTIDE SEQUENCE [LARGE SCALE GENOMIC DNA]</scope>
    <source>
        <strain evidence="3">CGMCC 4.7405</strain>
    </source>
</reference>